<evidence type="ECO:0000259" key="5">
    <source>
        <dbReference type="PROSITE" id="PS51999"/>
    </source>
</evidence>
<organism evidence="6 7">
    <name type="scientific">Hibiscus sabdariffa</name>
    <name type="common">roselle</name>
    <dbReference type="NCBI Taxonomy" id="183260"/>
    <lineage>
        <taxon>Eukaryota</taxon>
        <taxon>Viridiplantae</taxon>
        <taxon>Streptophyta</taxon>
        <taxon>Embryophyta</taxon>
        <taxon>Tracheophyta</taxon>
        <taxon>Spermatophyta</taxon>
        <taxon>Magnoliopsida</taxon>
        <taxon>eudicotyledons</taxon>
        <taxon>Gunneridae</taxon>
        <taxon>Pentapetalae</taxon>
        <taxon>rosids</taxon>
        <taxon>malvids</taxon>
        <taxon>Malvales</taxon>
        <taxon>Malvaceae</taxon>
        <taxon>Malvoideae</taxon>
        <taxon>Hibiscus</taxon>
    </lineage>
</organism>
<sequence>MEGENLDRECFCGARSSLTIGWKTSNPGRRFWGCGNYGKSTQTCNLFVWYDPPVYKQSRVVIVGLLRKIATMERERRNERTLLSGWGGHQSNNMNCWWGLAWWWRLACPWIVALMFPTRLSSKVVLCGGVGMHLTVWPAGAGWDGGEGWDGGWG</sequence>
<evidence type="ECO:0000256" key="3">
    <source>
        <dbReference type="ARBA" id="ARBA00022833"/>
    </source>
</evidence>
<evidence type="ECO:0000256" key="1">
    <source>
        <dbReference type="ARBA" id="ARBA00022723"/>
    </source>
</evidence>
<dbReference type="InterPro" id="IPR010666">
    <property type="entry name" value="Znf_GRF"/>
</dbReference>
<accession>A0ABR2T5J0</accession>
<proteinExistence type="predicted"/>
<evidence type="ECO:0000313" key="6">
    <source>
        <dbReference type="EMBL" id="KAK9032423.1"/>
    </source>
</evidence>
<comment type="caution">
    <text evidence="6">The sequence shown here is derived from an EMBL/GenBank/DDBJ whole genome shotgun (WGS) entry which is preliminary data.</text>
</comment>
<keyword evidence="1" id="KW-0479">Metal-binding</keyword>
<evidence type="ECO:0000313" key="7">
    <source>
        <dbReference type="Proteomes" id="UP001396334"/>
    </source>
</evidence>
<dbReference type="PANTHER" id="PTHR33248">
    <property type="entry name" value="ZINC ION-BINDING PROTEIN"/>
    <property type="match status" value="1"/>
</dbReference>
<feature type="domain" description="GRF-type" evidence="5">
    <location>
        <begin position="10"/>
        <end position="53"/>
    </location>
</feature>
<keyword evidence="2 4" id="KW-0863">Zinc-finger</keyword>
<gene>
    <name evidence="6" type="ORF">V6N11_056688</name>
</gene>
<evidence type="ECO:0000256" key="2">
    <source>
        <dbReference type="ARBA" id="ARBA00022771"/>
    </source>
</evidence>
<name>A0ABR2T5J0_9ROSI</name>
<keyword evidence="3" id="KW-0862">Zinc</keyword>
<protein>
    <recommendedName>
        <fullName evidence="5">GRF-type domain-containing protein</fullName>
    </recommendedName>
</protein>
<dbReference type="Proteomes" id="UP001396334">
    <property type="component" value="Unassembled WGS sequence"/>
</dbReference>
<dbReference type="EMBL" id="JBBPBN010000009">
    <property type="protein sequence ID" value="KAK9032423.1"/>
    <property type="molecule type" value="Genomic_DNA"/>
</dbReference>
<keyword evidence="7" id="KW-1185">Reference proteome</keyword>
<reference evidence="6 7" key="1">
    <citation type="journal article" date="2024" name="G3 (Bethesda)">
        <title>Genome assembly of Hibiscus sabdariffa L. provides insights into metabolisms of medicinal natural products.</title>
        <authorList>
            <person name="Kim T."/>
        </authorList>
    </citation>
    <scope>NUCLEOTIDE SEQUENCE [LARGE SCALE GENOMIC DNA]</scope>
    <source>
        <strain evidence="6">TK-2024</strain>
        <tissue evidence="6">Old leaves</tissue>
    </source>
</reference>
<evidence type="ECO:0000256" key="4">
    <source>
        <dbReference type="PROSITE-ProRule" id="PRU01343"/>
    </source>
</evidence>
<dbReference type="PROSITE" id="PS51999">
    <property type="entry name" value="ZF_GRF"/>
    <property type="match status" value="1"/>
</dbReference>